<comment type="similarity">
    <text evidence="1">Belongs to the inositol monophosphatase superfamily.</text>
</comment>
<keyword evidence="6" id="KW-1185">Reference proteome</keyword>
<feature type="binding site" evidence="4">
    <location>
        <position position="84"/>
    </location>
    <ligand>
        <name>Mg(2+)</name>
        <dbReference type="ChEBI" id="CHEBI:18420"/>
        <label>1</label>
        <note>catalytic</note>
    </ligand>
</feature>
<keyword evidence="2 4" id="KW-0479">Metal-binding</keyword>
<feature type="binding site" evidence="4">
    <location>
        <position position="206"/>
    </location>
    <ligand>
        <name>Mg(2+)</name>
        <dbReference type="ChEBI" id="CHEBI:18420"/>
        <label>1</label>
        <note>catalytic</note>
    </ligand>
</feature>
<dbReference type="PATRIC" id="fig|1123501.6.peg.830"/>
<dbReference type="PROSITE" id="PS00630">
    <property type="entry name" value="IMP_2"/>
    <property type="match status" value="1"/>
</dbReference>
<evidence type="ECO:0000313" key="5">
    <source>
        <dbReference type="EMBL" id="KIQ70389.1"/>
    </source>
</evidence>
<gene>
    <name evidence="5" type="ORF">Wenmar_00765</name>
</gene>
<dbReference type="SUPFAM" id="SSF56655">
    <property type="entry name" value="Carbohydrate phosphatase"/>
    <property type="match status" value="1"/>
</dbReference>
<feature type="binding site" evidence="4">
    <location>
        <position position="66"/>
    </location>
    <ligand>
        <name>Mg(2+)</name>
        <dbReference type="ChEBI" id="CHEBI:18420"/>
        <label>1</label>
        <note>catalytic</note>
    </ligand>
</feature>
<dbReference type="CDD" id="cd01638">
    <property type="entry name" value="CysQ"/>
    <property type="match status" value="1"/>
</dbReference>
<dbReference type="GO" id="GO:0006020">
    <property type="term" value="P:inositol metabolic process"/>
    <property type="evidence" value="ECO:0007669"/>
    <property type="project" value="TreeGrafter"/>
</dbReference>
<dbReference type="GO" id="GO:0007165">
    <property type="term" value="P:signal transduction"/>
    <property type="evidence" value="ECO:0007669"/>
    <property type="project" value="TreeGrafter"/>
</dbReference>
<dbReference type="GO" id="GO:0046854">
    <property type="term" value="P:phosphatidylinositol phosphate biosynthetic process"/>
    <property type="evidence" value="ECO:0007669"/>
    <property type="project" value="InterPro"/>
</dbReference>
<keyword evidence="5" id="KW-0378">Hydrolase</keyword>
<sequence>MPATDLDLLVEAATGAGEIALAIRARGYRTWHKGDEGPATDADLASDAHLRDRLIGARPDYGWLSEETEDGPERLSRERVFIVDPIDGTRAFMEGSRDWGVSVAVAEAGRIVAAAVAMPARGTLYAAAAGQGATRDGAPIRASGAADMAEAEVLCAKPTLAGQLWRGGAPPPFRRAFRSSLAFRLCLVAEGRYDAMLTLRPTWEWDVAAGALIVTEAGGSATDRAGLPLRFNGAVPRLPGIVAGGGVQAALVEALM</sequence>
<dbReference type="GO" id="GO:0008934">
    <property type="term" value="F:inositol monophosphate 1-phosphatase activity"/>
    <property type="evidence" value="ECO:0007669"/>
    <property type="project" value="TreeGrafter"/>
</dbReference>
<dbReference type="EMBL" id="AONG01000005">
    <property type="protein sequence ID" value="KIQ70389.1"/>
    <property type="molecule type" value="Genomic_DNA"/>
</dbReference>
<evidence type="ECO:0000256" key="4">
    <source>
        <dbReference type="PIRSR" id="PIRSR600760-2"/>
    </source>
</evidence>
<comment type="cofactor">
    <cofactor evidence="4">
        <name>Mg(2+)</name>
        <dbReference type="ChEBI" id="CHEBI:18420"/>
    </cofactor>
</comment>
<dbReference type="PRINTS" id="PR00377">
    <property type="entry name" value="IMPHPHTASES"/>
</dbReference>
<dbReference type="eggNOG" id="COG0483">
    <property type="taxonomic scope" value="Bacteria"/>
</dbReference>
<dbReference type="InterPro" id="IPR000760">
    <property type="entry name" value="Inositol_monophosphatase-like"/>
</dbReference>
<evidence type="ECO:0000313" key="6">
    <source>
        <dbReference type="Proteomes" id="UP000035100"/>
    </source>
</evidence>
<evidence type="ECO:0000256" key="3">
    <source>
        <dbReference type="ARBA" id="ARBA00022842"/>
    </source>
</evidence>
<evidence type="ECO:0000256" key="2">
    <source>
        <dbReference type="ARBA" id="ARBA00022723"/>
    </source>
</evidence>
<dbReference type="PANTHER" id="PTHR20854">
    <property type="entry name" value="INOSITOL MONOPHOSPHATASE"/>
    <property type="match status" value="1"/>
</dbReference>
<feature type="binding site" evidence="4">
    <location>
        <position position="87"/>
    </location>
    <ligand>
        <name>Mg(2+)</name>
        <dbReference type="ChEBI" id="CHEBI:18420"/>
        <label>1</label>
        <note>catalytic</note>
    </ligand>
</feature>
<dbReference type="PANTHER" id="PTHR20854:SF4">
    <property type="entry name" value="INOSITOL-1-MONOPHOSPHATASE-RELATED"/>
    <property type="match status" value="1"/>
</dbReference>
<dbReference type="EC" id="3.1.3.25" evidence="5"/>
<dbReference type="Gene3D" id="3.30.540.10">
    <property type="entry name" value="Fructose-1,6-Bisphosphatase, subunit A, domain 1"/>
    <property type="match status" value="1"/>
</dbReference>
<dbReference type="OrthoDB" id="9785695at2"/>
<accession>A0A0D0Q7G6</accession>
<feature type="binding site" evidence="4">
    <location>
        <position position="86"/>
    </location>
    <ligand>
        <name>Mg(2+)</name>
        <dbReference type="ChEBI" id="CHEBI:18420"/>
        <label>1</label>
        <note>catalytic</note>
    </ligand>
</feature>
<name>A0A0D0Q7G6_9RHOB</name>
<dbReference type="Proteomes" id="UP000035100">
    <property type="component" value="Unassembled WGS sequence"/>
</dbReference>
<dbReference type="Pfam" id="PF00459">
    <property type="entry name" value="Inositol_P"/>
    <property type="match status" value="1"/>
</dbReference>
<dbReference type="AlphaFoldDB" id="A0A0D0Q7G6"/>
<reference evidence="5 6" key="1">
    <citation type="submission" date="2013-01" db="EMBL/GenBank/DDBJ databases">
        <authorList>
            <person name="Fiebig A."/>
            <person name="Goeker M."/>
            <person name="Klenk H.-P.P."/>
        </authorList>
    </citation>
    <scope>NUCLEOTIDE SEQUENCE [LARGE SCALE GENOMIC DNA]</scope>
    <source>
        <strain evidence="5 6">DSM 24838</strain>
    </source>
</reference>
<comment type="caution">
    <text evidence="5">The sequence shown here is derived from an EMBL/GenBank/DDBJ whole genome shotgun (WGS) entry which is preliminary data.</text>
</comment>
<keyword evidence="3 4" id="KW-0460">Magnesium</keyword>
<protein>
    <submittedName>
        <fullName evidence="5">Archaeal fructose-1,6-bisphosphatase</fullName>
        <ecNumber evidence="5">3.1.3.25</ecNumber>
    </submittedName>
</protein>
<dbReference type="GO" id="GO:0046872">
    <property type="term" value="F:metal ion binding"/>
    <property type="evidence" value="ECO:0007669"/>
    <property type="project" value="UniProtKB-KW"/>
</dbReference>
<dbReference type="Gene3D" id="3.40.190.80">
    <property type="match status" value="1"/>
</dbReference>
<proteinExistence type="inferred from homology"/>
<organism evidence="5 6">
    <name type="scientific">Wenxinia marina DSM 24838</name>
    <dbReference type="NCBI Taxonomy" id="1123501"/>
    <lineage>
        <taxon>Bacteria</taxon>
        <taxon>Pseudomonadati</taxon>
        <taxon>Pseudomonadota</taxon>
        <taxon>Alphaproteobacteria</taxon>
        <taxon>Rhodobacterales</taxon>
        <taxon>Roseobacteraceae</taxon>
        <taxon>Wenxinia</taxon>
    </lineage>
</organism>
<dbReference type="RefSeq" id="WP_018304133.1">
    <property type="nucleotide sequence ID" value="NZ_KB902312.1"/>
</dbReference>
<dbReference type="InterPro" id="IPR020550">
    <property type="entry name" value="Inositol_monophosphatase_CS"/>
</dbReference>
<evidence type="ECO:0000256" key="1">
    <source>
        <dbReference type="ARBA" id="ARBA00009759"/>
    </source>
</evidence>
<dbReference type="STRING" id="1123501.Wenmar_00765"/>